<dbReference type="GO" id="GO:0008986">
    <property type="term" value="F:pyruvate, water dikinase activity"/>
    <property type="evidence" value="ECO:0007669"/>
    <property type="project" value="UniProtKB-EC"/>
</dbReference>
<dbReference type="Pfam" id="PF01326">
    <property type="entry name" value="PPDK_N"/>
    <property type="match status" value="1"/>
</dbReference>
<dbReference type="PROSITE" id="PS00742">
    <property type="entry name" value="PEP_ENZYMES_2"/>
    <property type="match status" value="1"/>
</dbReference>
<dbReference type="InterPro" id="IPR023151">
    <property type="entry name" value="PEP_util_CS"/>
</dbReference>
<evidence type="ECO:0000256" key="1">
    <source>
        <dbReference type="ARBA" id="ARBA00001946"/>
    </source>
</evidence>
<evidence type="ECO:0000256" key="13">
    <source>
        <dbReference type="ARBA" id="ARBA00033470"/>
    </source>
</evidence>
<dbReference type="Gene3D" id="3.30.1490.20">
    <property type="entry name" value="ATP-grasp fold, A domain"/>
    <property type="match status" value="1"/>
</dbReference>
<keyword evidence="9 15" id="KW-0547">Nucleotide-binding</keyword>
<dbReference type="InterPro" id="IPR036637">
    <property type="entry name" value="Phosphohistidine_dom_sf"/>
</dbReference>
<evidence type="ECO:0000259" key="17">
    <source>
        <dbReference type="Pfam" id="PF01326"/>
    </source>
</evidence>
<protein>
    <recommendedName>
        <fullName evidence="6 15">Phosphoenolpyruvate synthase</fullName>
        <shortName evidence="15">PEP synthase</shortName>
        <ecNumber evidence="5 15">2.7.9.2</ecNumber>
    </recommendedName>
    <alternativeName>
        <fullName evidence="13 15">Pyruvate, water dikinase</fullName>
    </alternativeName>
</protein>
<evidence type="ECO:0000259" key="18">
    <source>
        <dbReference type="Pfam" id="PF02896"/>
    </source>
</evidence>
<organism evidence="19 20">
    <name type="scientific">Ralstonia solanacearum</name>
    <name type="common">Pseudomonas solanacearum</name>
    <dbReference type="NCBI Taxonomy" id="305"/>
    <lineage>
        <taxon>Bacteria</taxon>
        <taxon>Pseudomonadati</taxon>
        <taxon>Pseudomonadota</taxon>
        <taxon>Betaproteobacteria</taxon>
        <taxon>Burkholderiales</taxon>
        <taxon>Burkholderiaceae</taxon>
        <taxon>Ralstonia</taxon>
        <taxon>Ralstonia solanacearum species complex</taxon>
    </lineage>
</organism>
<dbReference type="GO" id="GO:0005524">
    <property type="term" value="F:ATP binding"/>
    <property type="evidence" value="ECO:0007669"/>
    <property type="project" value="UniProtKB-KW"/>
</dbReference>
<dbReference type="PROSITE" id="PS00370">
    <property type="entry name" value="PEP_ENZYMES_PHOS_SITE"/>
    <property type="match status" value="1"/>
</dbReference>
<keyword evidence="10 15" id="KW-0418">Kinase</keyword>
<evidence type="ECO:0000256" key="4">
    <source>
        <dbReference type="ARBA" id="ARBA00007837"/>
    </source>
</evidence>
<evidence type="ECO:0000256" key="6">
    <source>
        <dbReference type="ARBA" id="ARBA00021623"/>
    </source>
</evidence>
<evidence type="ECO:0000313" key="20">
    <source>
        <dbReference type="Proteomes" id="UP001144050"/>
    </source>
</evidence>
<dbReference type="SUPFAM" id="SSF56059">
    <property type="entry name" value="Glutathione synthetase ATP-binding domain-like"/>
    <property type="match status" value="1"/>
</dbReference>
<comment type="similarity">
    <text evidence="4 15">Belongs to the PEP-utilizing enzyme family.</text>
</comment>
<sequence length="795" mass="86757">MTNLSMDGAYVLPFEQLRMTDVEVVGGKNASLGEMISQLDGAGVRVPGGFATTALAFRDFLAHNNLTERISQRLAALDVDDVKALAAAGKEIREWVATAPFQPRLEQEIRESFARVSAREGAEASFAVRSSATAEDLPDASFAGQQESYLNVSGIDDVLDKIKHVFASLYNDRAISYRVHKGFAHDVVALSAGIQRMVRSDCGASGVMFTIDTESGFQDVVFITSSYGLGETVVQGAVNPDEFYVFKPTLAAGKYPIIRRSIGSKLIKMEFTQAGEEGRVKTVDVPGELRNRYSLVDEDVVELAKYAVIIEKHYGRPMDIEWGKDGKDGKIYILQARPETVKSQSVGKVEQRFRLKGSAPVLTTGRAIGQKIGTGPVRVINDPAEMERVQPGDVLVADMTDPNWEPVMKRASAIVTNRGGRTCHAAIIARELGVPAVVGCGDATDLLKDGTLVTVSCAEGDEGKIYDGLLETEITEVQRGEMPAIDVKIMMNVGNPQLAFDFCQIPNGGVGLARLEFIINNNIGVHPKAILDYPQVDSDLKKAVESVARGHASPRAFYVDKLAEGIATIAAAFYPKPVIVRLSDFKSNEYKKLIGGSRYEPDEENPMLGFRGASRYIAEDFAEAFEMECRAMKRVREEMGLTNVEIMVPFVRTLGQAAMVVDLLGKYGLKRGENDLRLIMMCEVPSNAILAKEFLEYFDGFSIGSNDLTQLTLGLDRDSGMELLARDFDERDPAVKFMLSRAISTAKSMGKYVGICGQGPSDHPDFAEWLAKEGISSISLNPDSVIDTWQKLGSA</sequence>
<dbReference type="RefSeq" id="WP_013206159.1">
    <property type="nucleotide sequence ID" value="NZ_CDLW01000001.1"/>
</dbReference>
<comment type="pathway">
    <text evidence="3 15">Carbohydrate biosynthesis; gluconeogenesis.</text>
</comment>
<dbReference type="InterPro" id="IPR013815">
    <property type="entry name" value="ATP_grasp_subdomain_1"/>
</dbReference>
<comment type="function">
    <text evidence="2 15">Catalyzes the phosphorylation of pyruvate to phosphoenolpyruvate.</text>
</comment>
<proteinExistence type="inferred from homology"/>
<dbReference type="InterPro" id="IPR000121">
    <property type="entry name" value="PEP_util_C"/>
</dbReference>
<dbReference type="NCBIfam" id="TIGR01418">
    <property type="entry name" value="PEP_synth"/>
    <property type="match status" value="1"/>
</dbReference>
<dbReference type="NCBIfam" id="NF005057">
    <property type="entry name" value="PRK06464.1"/>
    <property type="match status" value="1"/>
</dbReference>
<dbReference type="SUPFAM" id="SSF51621">
    <property type="entry name" value="Phosphoenolpyruvate/pyruvate domain"/>
    <property type="match status" value="1"/>
</dbReference>
<evidence type="ECO:0000256" key="11">
    <source>
        <dbReference type="ARBA" id="ARBA00022840"/>
    </source>
</evidence>
<evidence type="ECO:0000256" key="3">
    <source>
        <dbReference type="ARBA" id="ARBA00004742"/>
    </source>
</evidence>
<evidence type="ECO:0000259" key="16">
    <source>
        <dbReference type="Pfam" id="PF00391"/>
    </source>
</evidence>
<evidence type="ECO:0000256" key="10">
    <source>
        <dbReference type="ARBA" id="ARBA00022777"/>
    </source>
</evidence>
<evidence type="ECO:0000256" key="12">
    <source>
        <dbReference type="ARBA" id="ARBA00022842"/>
    </source>
</evidence>
<feature type="domain" description="PEP-utilising enzyme mobile" evidence="16">
    <location>
        <begin position="390"/>
        <end position="460"/>
    </location>
</feature>
<dbReference type="InterPro" id="IPR015813">
    <property type="entry name" value="Pyrv/PenolPyrv_kinase-like_dom"/>
</dbReference>
<dbReference type="Gene3D" id="3.50.30.10">
    <property type="entry name" value="Phosphohistidine domain"/>
    <property type="match status" value="1"/>
</dbReference>
<keyword evidence="7 15" id="KW-0808">Transferase</keyword>
<dbReference type="EC" id="2.7.9.2" evidence="5 15"/>
<dbReference type="FunFam" id="3.30.1490.20:FF:000010">
    <property type="entry name" value="Phosphoenolpyruvate synthase"/>
    <property type="match status" value="1"/>
</dbReference>
<evidence type="ECO:0000256" key="8">
    <source>
        <dbReference type="ARBA" id="ARBA00022723"/>
    </source>
</evidence>
<dbReference type="FunFam" id="3.50.30.10:FF:000002">
    <property type="entry name" value="Phosphoenolpyruvate synthase"/>
    <property type="match status" value="1"/>
</dbReference>
<feature type="domain" description="Pyruvate phosphate dikinase AMP/ATP-binding" evidence="17">
    <location>
        <begin position="23"/>
        <end position="348"/>
    </location>
</feature>
<dbReference type="PIRSF" id="PIRSF000854">
    <property type="entry name" value="PEP_synthase"/>
    <property type="match status" value="1"/>
</dbReference>
<dbReference type="Pfam" id="PF00391">
    <property type="entry name" value="PEP-utilizers"/>
    <property type="match status" value="1"/>
</dbReference>
<feature type="domain" description="PEP-utilising enzyme C-terminal" evidence="18">
    <location>
        <begin position="484"/>
        <end position="790"/>
    </location>
</feature>
<evidence type="ECO:0000256" key="15">
    <source>
        <dbReference type="PIRNR" id="PIRNR000854"/>
    </source>
</evidence>
<evidence type="ECO:0000256" key="7">
    <source>
        <dbReference type="ARBA" id="ARBA00022679"/>
    </source>
</evidence>
<evidence type="ECO:0000313" key="19">
    <source>
        <dbReference type="EMBL" id="MDB0571238.1"/>
    </source>
</evidence>
<dbReference type="InterPro" id="IPR040442">
    <property type="entry name" value="Pyrv_kinase-like_dom_sf"/>
</dbReference>
<dbReference type="InterPro" id="IPR008279">
    <property type="entry name" value="PEP-util_enz_mobile_dom"/>
</dbReference>
<keyword evidence="11 15" id="KW-0067">ATP-binding</keyword>
<dbReference type="FunFam" id="3.20.20.60:FF:000010">
    <property type="entry name" value="Phosphoenolpyruvate synthase"/>
    <property type="match status" value="1"/>
</dbReference>
<reference evidence="19" key="1">
    <citation type="submission" date="2021-09" db="EMBL/GenBank/DDBJ databases">
        <title>Genomic analysis of Ralstonia spp.</title>
        <authorList>
            <person name="Aburjaile F."/>
            <person name="Ariute J.C."/>
            <person name="Pais A.K.L."/>
            <person name="Albuquerque G.M.R."/>
            <person name="Silva A.M.F."/>
            <person name="Brenig B."/>
            <person name="Azevedo V."/>
            <person name="Matiuzzi M."/>
            <person name="Ramos R."/>
            <person name="Goes-Neto A."/>
            <person name="Soares S."/>
            <person name="Iseppon A.M.B."/>
            <person name="Souza E."/>
            <person name="Gama M."/>
        </authorList>
    </citation>
    <scope>NUCLEOTIDE SEQUENCE</scope>
    <source>
        <strain evidence="19">CCRMRs91</strain>
    </source>
</reference>
<gene>
    <name evidence="19" type="primary">ppsA</name>
    <name evidence="19" type="ORF">LBW59_10700</name>
</gene>
<accession>A0AAW5ZNT9</accession>
<dbReference type="InterPro" id="IPR006319">
    <property type="entry name" value="PEP_synth"/>
</dbReference>
<dbReference type="Gene3D" id="3.30.470.20">
    <property type="entry name" value="ATP-grasp fold, B domain"/>
    <property type="match status" value="1"/>
</dbReference>
<dbReference type="AlphaFoldDB" id="A0AAW5ZNT9"/>
<dbReference type="InterPro" id="IPR018274">
    <property type="entry name" value="PEP_util_AS"/>
</dbReference>
<dbReference type="Pfam" id="PF02896">
    <property type="entry name" value="PEP-utilizers_C"/>
    <property type="match status" value="1"/>
</dbReference>
<dbReference type="PANTHER" id="PTHR43030:SF1">
    <property type="entry name" value="PHOSPHOENOLPYRUVATE SYNTHASE"/>
    <property type="match status" value="1"/>
</dbReference>
<comment type="cofactor">
    <cofactor evidence="1 15">
        <name>Mg(2+)</name>
        <dbReference type="ChEBI" id="CHEBI:18420"/>
    </cofactor>
</comment>
<dbReference type="EMBL" id="JAIVFG010000014">
    <property type="protein sequence ID" value="MDB0571238.1"/>
    <property type="molecule type" value="Genomic_DNA"/>
</dbReference>
<evidence type="ECO:0000256" key="9">
    <source>
        <dbReference type="ARBA" id="ARBA00022741"/>
    </source>
</evidence>
<evidence type="ECO:0000256" key="5">
    <source>
        <dbReference type="ARBA" id="ARBA00011996"/>
    </source>
</evidence>
<keyword evidence="8 15" id="KW-0479">Metal-binding</keyword>
<dbReference type="FunFam" id="3.30.470.20:FF:000017">
    <property type="entry name" value="Phosphoenolpyruvate synthase"/>
    <property type="match status" value="1"/>
</dbReference>
<keyword evidence="12 15" id="KW-0460">Magnesium</keyword>
<comment type="caution">
    <text evidence="19">The sequence shown here is derived from an EMBL/GenBank/DDBJ whole genome shotgun (WGS) entry which is preliminary data.</text>
</comment>
<dbReference type="InterPro" id="IPR002192">
    <property type="entry name" value="PPDK_AMP/ATP-bd"/>
</dbReference>
<dbReference type="Gene3D" id="3.20.20.60">
    <property type="entry name" value="Phosphoenolpyruvate-binding domains"/>
    <property type="match status" value="1"/>
</dbReference>
<evidence type="ECO:0000256" key="2">
    <source>
        <dbReference type="ARBA" id="ARBA00002988"/>
    </source>
</evidence>
<dbReference type="Proteomes" id="UP001144050">
    <property type="component" value="Unassembled WGS sequence"/>
</dbReference>
<comment type="catalytic activity">
    <reaction evidence="14 15">
        <text>pyruvate + ATP + H2O = phosphoenolpyruvate + AMP + phosphate + 2 H(+)</text>
        <dbReference type="Rhea" id="RHEA:11364"/>
        <dbReference type="ChEBI" id="CHEBI:15361"/>
        <dbReference type="ChEBI" id="CHEBI:15377"/>
        <dbReference type="ChEBI" id="CHEBI:15378"/>
        <dbReference type="ChEBI" id="CHEBI:30616"/>
        <dbReference type="ChEBI" id="CHEBI:43474"/>
        <dbReference type="ChEBI" id="CHEBI:58702"/>
        <dbReference type="ChEBI" id="CHEBI:456215"/>
        <dbReference type="EC" id="2.7.9.2"/>
    </reaction>
</comment>
<dbReference type="SUPFAM" id="SSF52009">
    <property type="entry name" value="Phosphohistidine domain"/>
    <property type="match status" value="1"/>
</dbReference>
<name>A0AAW5ZNT9_RALSL</name>
<dbReference type="PANTHER" id="PTHR43030">
    <property type="entry name" value="PHOSPHOENOLPYRUVATE SYNTHASE"/>
    <property type="match status" value="1"/>
</dbReference>
<evidence type="ECO:0000256" key="14">
    <source>
        <dbReference type="ARBA" id="ARBA00047700"/>
    </source>
</evidence>
<dbReference type="GO" id="GO:0046872">
    <property type="term" value="F:metal ion binding"/>
    <property type="evidence" value="ECO:0007669"/>
    <property type="project" value="UniProtKB-KW"/>
</dbReference>